<evidence type="ECO:0000256" key="1">
    <source>
        <dbReference type="SAM" id="MobiDB-lite"/>
    </source>
</evidence>
<feature type="compositionally biased region" description="Basic residues" evidence="1">
    <location>
        <begin position="8"/>
        <end position="21"/>
    </location>
</feature>
<keyword evidence="3" id="KW-1185">Reference proteome</keyword>
<comment type="caution">
    <text evidence="2">The sequence shown here is derived from an EMBL/GenBank/DDBJ whole genome shotgun (WGS) entry which is preliminary data.</text>
</comment>
<dbReference type="AlphaFoldDB" id="A0A8J2LYK8"/>
<sequence length="97" mass="11132">MMGGLLNIKKKGQWTRTRPKDRRVAVSPNDQRIVPLDIPLFISIISNRTLTVIERPKVTLPIGALSLSYIPNFRFLLMWSVKYSIPHSGLDFRISLK</sequence>
<feature type="region of interest" description="Disordered" evidence="1">
    <location>
        <begin position="1"/>
        <end position="25"/>
    </location>
</feature>
<organism evidence="2 3">
    <name type="scientific">Cercopithifilaria johnstoni</name>
    <dbReference type="NCBI Taxonomy" id="2874296"/>
    <lineage>
        <taxon>Eukaryota</taxon>
        <taxon>Metazoa</taxon>
        <taxon>Ecdysozoa</taxon>
        <taxon>Nematoda</taxon>
        <taxon>Chromadorea</taxon>
        <taxon>Rhabditida</taxon>
        <taxon>Spirurina</taxon>
        <taxon>Spiruromorpha</taxon>
        <taxon>Filarioidea</taxon>
        <taxon>Onchocercidae</taxon>
        <taxon>Cercopithifilaria</taxon>
    </lineage>
</organism>
<evidence type="ECO:0000313" key="3">
    <source>
        <dbReference type="Proteomes" id="UP000746747"/>
    </source>
</evidence>
<gene>
    <name evidence="2" type="ORF">CJOHNSTONI_LOCUS1803</name>
</gene>
<evidence type="ECO:0000313" key="2">
    <source>
        <dbReference type="EMBL" id="CAG9531399.1"/>
    </source>
</evidence>
<dbReference type="EMBL" id="CAKAEH010000578">
    <property type="protein sequence ID" value="CAG9531399.1"/>
    <property type="molecule type" value="Genomic_DNA"/>
</dbReference>
<accession>A0A8J2LYK8</accession>
<protein>
    <submittedName>
        <fullName evidence="2">Uncharacterized protein</fullName>
    </submittedName>
</protein>
<dbReference type="Proteomes" id="UP000746747">
    <property type="component" value="Unassembled WGS sequence"/>
</dbReference>
<name>A0A8J2LYK8_9BILA</name>
<proteinExistence type="predicted"/>
<reference evidence="2" key="1">
    <citation type="submission" date="2021-09" db="EMBL/GenBank/DDBJ databases">
        <authorList>
            <consortium name="Pathogen Informatics"/>
        </authorList>
    </citation>
    <scope>NUCLEOTIDE SEQUENCE</scope>
</reference>